<evidence type="ECO:0000313" key="13">
    <source>
        <dbReference type="Proteomes" id="UP000190092"/>
    </source>
</evidence>
<dbReference type="GO" id="GO:0005829">
    <property type="term" value="C:cytosol"/>
    <property type="evidence" value="ECO:0007669"/>
    <property type="project" value="TreeGrafter"/>
</dbReference>
<evidence type="ECO:0000256" key="8">
    <source>
        <dbReference type="RuleBase" id="RU000554"/>
    </source>
</evidence>
<keyword evidence="5 7" id="KW-0456">Lyase</keyword>
<dbReference type="CDD" id="cd00717">
    <property type="entry name" value="URO-D"/>
    <property type="match status" value="1"/>
</dbReference>
<feature type="binding site" evidence="7">
    <location>
        <position position="205"/>
    </location>
    <ligand>
        <name>substrate</name>
    </ligand>
</feature>
<feature type="domain" description="Uroporphyrinogen decarboxylase (URO-D)" evidence="11">
    <location>
        <begin position="138"/>
        <end position="154"/>
    </location>
</feature>
<dbReference type="NCBIfam" id="TIGR01464">
    <property type="entry name" value="hemE"/>
    <property type="match status" value="1"/>
</dbReference>
<dbReference type="GO" id="GO:0004853">
    <property type="term" value="F:uroporphyrinogen decarboxylase activity"/>
    <property type="evidence" value="ECO:0007669"/>
    <property type="project" value="UniProtKB-UniRule"/>
</dbReference>
<dbReference type="SUPFAM" id="SSF51726">
    <property type="entry name" value="UROD/MetE-like"/>
    <property type="match status" value="1"/>
</dbReference>
<dbReference type="HAMAP" id="MF_00218">
    <property type="entry name" value="URO_D"/>
    <property type="match status" value="1"/>
</dbReference>
<evidence type="ECO:0000256" key="9">
    <source>
        <dbReference type="RuleBase" id="RU004169"/>
    </source>
</evidence>
<comment type="subunit">
    <text evidence="7">Homodimer.</text>
</comment>
<sequence length="347" mass="38232">MSHGKFLATLAGTRFPTPPIWLMRQAGRYLPEYRAVRATTRSFLDFCYTPDKAVEVTLQPIRRFGLDAAIIFSDILVVPHALGQKVWFEEGEGPKLEALTDPVQFGQLSRARLADHLAPVYQAITATRAALPRETALLGFAGAPFTLACYMIEGAGSRDFAKVKLWAYRHPDSFGLLIDLLVEAIVDHLAYQVEAGADAVQLFDSWAGVLPEEQLFSWSLEPMIRIAHALHARHPKVPIIAFPRAVGPAALMYRRPDAFAALSIDTGIGAHWAMQELQPHICLQGNLDPLMLVAGGPALEREAHRILNKLGHGSFVFNLGHGVVPQTPPEHVAQLVDIVRHWKPSSS</sequence>
<accession>A0A1T4QRT7</accession>
<comment type="caution">
    <text evidence="7">Lacks conserved residue(s) required for the propagation of feature annotation.</text>
</comment>
<comment type="function">
    <text evidence="7">Catalyzes the decarboxylation of four acetate groups of uroporphyrinogen-III to yield coproporphyrinogen-III.</text>
</comment>
<feature type="domain" description="Uroporphyrinogen decarboxylase (URO-D)" evidence="10">
    <location>
        <begin position="19"/>
        <end position="28"/>
    </location>
</feature>
<dbReference type="UniPathway" id="UPA00251">
    <property type="reaction ID" value="UER00321"/>
</dbReference>
<dbReference type="OrthoDB" id="9806656at2"/>
<dbReference type="InterPro" id="IPR000257">
    <property type="entry name" value="Uroporphyrinogen_deCOase"/>
</dbReference>
<evidence type="ECO:0000256" key="7">
    <source>
        <dbReference type="HAMAP-Rule" id="MF_00218"/>
    </source>
</evidence>
<proteinExistence type="inferred from homology"/>
<keyword evidence="4 7" id="KW-0210">Decarboxylase</keyword>
<evidence type="ECO:0000256" key="5">
    <source>
        <dbReference type="ARBA" id="ARBA00023239"/>
    </source>
</evidence>
<feature type="binding site" evidence="7">
    <location>
        <begin position="24"/>
        <end position="28"/>
    </location>
    <ligand>
        <name>substrate</name>
    </ligand>
</feature>
<feature type="site" description="Transition state stabilizer" evidence="7">
    <location>
        <position position="74"/>
    </location>
</feature>
<comment type="subcellular location">
    <subcellularLocation>
        <location evidence="7">Cytoplasm</location>
    </subcellularLocation>
</comment>
<dbReference type="GO" id="GO:0019353">
    <property type="term" value="P:protoporphyrinogen IX biosynthetic process from glutamate"/>
    <property type="evidence" value="ECO:0007669"/>
    <property type="project" value="TreeGrafter"/>
</dbReference>
<dbReference type="Gene3D" id="3.20.20.210">
    <property type="match status" value="1"/>
</dbReference>
<dbReference type="RefSeq" id="WP_085935078.1">
    <property type="nucleotide sequence ID" value="NZ_FUWJ01000003.1"/>
</dbReference>
<comment type="similarity">
    <text evidence="2 7 9">Belongs to the uroporphyrinogen decarboxylase family.</text>
</comment>
<protein>
    <recommendedName>
        <fullName evidence="3 7">Uroporphyrinogen decarboxylase</fullName>
        <shortName evidence="7">UPD</shortName>
        <shortName evidence="7">URO-D</shortName>
        <ecNumber evidence="3 7">4.1.1.37</ecNumber>
    </recommendedName>
</protein>
<evidence type="ECO:0000256" key="4">
    <source>
        <dbReference type="ARBA" id="ARBA00022793"/>
    </source>
</evidence>
<dbReference type="EMBL" id="FUWJ01000003">
    <property type="protein sequence ID" value="SKA06404.1"/>
    <property type="molecule type" value="Genomic_DNA"/>
</dbReference>
<evidence type="ECO:0000256" key="3">
    <source>
        <dbReference type="ARBA" id="ARBA00012288"/>
    </source>
</evidence>
<organism evidence="12 13">
    <name type="scientific">Enhydrobacter aerosaccus</name>
    <dbReference type="NCBI Taxonomy" id="225324"/>
    <lineage>
        <taxon>Bacteria</taxon>
        <taxon>Pseudomonadati</taxon>
        <taxon>Pseudomonadota</taxon>
        <taxon>Alphaproteobacteria</taxon>
        <taxon>Hyphomicrobiales</taxon>
        <taxon>Enhydrobacter</taxon>
    </lineage>
</organism>
<comment type="catalytic activity">
    <reaction evidence="7 8">
        <text>uroporphyrinogen III + 4 H(+) = coproporphyrinogen III + 4 CO2</text>
        <dbReference type="Rhea" id="RHEA:19865"/>
        <dbReference type="ChEBI" id="CHEBI:15378"/>
        <dbReference type="ChEBI" id="CHEBI:16526"/>
        <dbReference type="ChEBI" id="CHEBI:57308"/>
        <dbReference type="ChEBI" id="CHEBI:57309"/>
        <dbReference type="EC" id="4.1.1.37"/>
    </reaction>
</comment>
<dbReference type="Proteomes" id="UP000190092">
    <property type="component" value="Unassembled WGS sequence"/>
</dbReference>
<evidence type="ECO:0000256" key="1">
    <source>
        <dbReference type="ARBA" id="ARBA00004804"/>
    </source>
</evidence>
<dbReference type="STRING" id="225324.SAMN02745126_03402"/>
<evidence type="ECO:0000259" key="11">
    <source>
        <dbReference type="PROSITE" id="PS00907"/>
    </source>
</evidence>
<evidence type="ECO:0000256" key="2">
    <source>
        <dbReference type="ARBA" id="ARBA00009935"/>
    </source>
</evidence>
<dbReference type="InterPro" id="IPR038071">
    <property type="entry name" value="UROD/MetE-like_sf"/>
</dbReference>
<keyword evidence="6 7" id="KW-0627">Porphyrin biosynthesis</keyword>
<reference evidence="13" key="1">
    <citation type="submission" date="2017-02" db="EMBL/GenBank/DDBJ databases">
        <authorList>
            <person name="Varghese N."/>
            <person name="Submissions S."/>
        </authorList>
    </citation>
    <scope>NUCLEOTIDE SEQUENCE [LARGE SCALE GENOMIC DNA]</scope>
    <source>
        <strain evidence="13">ATCC 27094</strain>
    </source>
</reference>
<feature type="binding site" evidence="7">
    <location>
        <position position="74"/>
    </location>
    <ligand>
        <name>substrate</name>
    </ligand>
</feature>
<dbReference type="AlphaFoldDB" id="A0A1T4QRT7"/>
<dbReference type="PANTHER" id="PTHR21091">
    <property type="entry name" value="METHYLTETRAHYDROFOLATE:HOMOCYSTEINE METHYLTRANSFERASE RELATED"/>
    <property type="match status" value="1"/>
</dbReference>
<dbReference type="PROSITE" id="PS00907">
    <property type="entry name" value="UROD_2"/>
    <property type="match status" value="1"/>
</dbReference>
<dbReference type="Pfam" id="PF01208">
    <property type="entry name" value="URO-D"/>
    <property type="match status" value="1"/>
</dbReference>
<gene>
    <name evidence="7" type="primary">hemE</name>
    <name evidence="12" type="ORF">SAMN02745126_03402</name>
</gene>
<keyword evidence="7" id="KW-0963">Cytoplasm</keyword>
<dbReference type="PANTHER" id="PTHR21091:SF169">
    <property type="entry name" value="UROPORPHYRINOGEN DECARBOXYLASE"/>
    <property type="match status" value="1"/>
</dbReference>
<comment type="pathway">
    <text evidence="1 7 8">Porphyrin-containing compound metabolism; protoporphyrin-IX biosynthesis; coproporphyrinogen-III from 5-aminolevulinate: step 4/4.</text>
</comment>
<keyword evidence="13" id="KW-1185">Reference proteome</keyword>
<dbReference type="PROSITE" id="PS00906">
    <property type="entry name" value="UROD_1"/>
    <property type="match status" value="1"/>
</dbReference>
<feature type="binding site" evidence="7">
    <location>
        <position position="321"/>
    </location>
    <ligand>
        <name>substrate</name>
    </ligand>
</feature>
<feature type="binding site" evidence="7">
    <location>
        <position position="150"/>
    </location>
    <ligand>
        <name>substrate</name>
    </ligand>
</feature>
<evidence type="ECO:0000256" key="6">
    <source>
        <dbReference type="ARBA" id="ARBA00023244"/>
    </source>
</evidence>
<evidence type="ECO:0000259" key="10">
    <source>
        <dbReference type="PROSITE" id="PS00906"/>
    </source>
</evidence>
<dbReference type="EC" id="4.1.1.37" evidence="3 7"/>
<dbReference type="InterPro" id="IPR006361">
    <property type="entry name" value="Uroporphyrinogen_deCO2ase_HemE"/>
</dbReference>
<evidence type="ECO:0000313" key="12">
    <source>
        <dbReference type="EMBL" id="SKA06404.1"/>
    </source>
</evidence>
<name>A0A1T4QRT7_9HYPH</name>